<evidence type="ECO:0000313" key="3">
    <source>
        <dbReference type="Proteomes" id="UP001156664"/>
    </source>
</evidence>
<proteinExistence type="predicted"/>
<gene>
    <name evidence="2" type="primary">dnaQ_1</name>
    <name evidence="2" type="ORF">GCM10007875_09480</name>
</gene>
<accession>A0ABQ5YR69</accession>
<dbReference type="RefSeq" id="WP_284280301.1">
    <property type="nucleotide sequence ID" value="NZ_BSOJ01000009.1"/>
</dbReference>
<reference evidence="3" key="1">
    <citation type="journal article" date="2019" name="Int. J. Syst. Evol. Microbiol.">
        <title>The Global Catalogue of Microorganisms (GCM) 10K type strain sequencing project: providing services to taxonomists for standard genome sequencing and annotation.</title>
        <authorList>
            <consortium name="The Broad Institute Genomics Platform"/>
            <consortium name="The Broad Institute Genome Sequencing Center for Infectious Disease"/>
            <person name="Wu L."/>
            <person name="Ma J."/>
        </authorList>
    </citation>
    <scope>NUCLEOTIDE SEQUENCE [LARGE SCALE GENOMIC DNA]</scope>
    <source>
        <strain evidence="3">NBRC 105857</strain>
    </source>
</reference>
<protein>
    <submittedName>
        <fullName evidence="2">DNA polymerase III subunit epsilon</fullName>
    </submittedName>
</protein>
<feature type="domain" description="Exonuclease" evidence="1">
    <location>
        <begin position="23"/>
        <end position="200"/>
    </location>
</feature>
<dbReference type="Pfam" id="PF00929">
    <property type="entry name" value="RNase_T"/>
    <property type="match status" value="1"/>
</dbReference>
<evidence type="ECO:0000313" key="2">
    <source>
        <dbReference type="EMBL" id="GLR25860.1"/>
    </source>
</evidence>
<evidence type="ECO:0000259" key="1">
    <source>
        <dbReference type="SMART" id="SM00479"/>
    </source>
</evidence>
<dbReference type="SMART" id="SM00479">
    <property type="entry name" value="EXOIII"/>
    <property type="match status" value="1"/>
</dbReference>
<dbReference type="InterPro" id="IPR036397">
    <property type="entry name" value="RNaseH_sf"/>
</dbReference>
<dbReference type="InterPro" id="IPR012337">
    <property type="entry name" value="RNaseH-like_sf"/>
</dbReference>
<name>A0ABQ5YR69_9BURK</name>
<organism evidence="2 3">
    <name type="scientific">Limnobacter litoralis</name>
    <dbReference type="NCBI Taxonomy" id="481366"/>
    <lineage>
        <taxon>Bacteria</taxon>
        <taxon>Pseudomonadati</taxon>
        <taxon>Pseudomonadota</taxon>
        <taxon>Betaproteobacteria</taxon>
        <taxon>Burkholderiales</taxon>
        <taxon>Burkholderiaceae</taxon>
        <taxon>Limnobacter</taxon>
    </lineage>
</organism>
<dbReference type="Proteomes" id="UP001156664">
    <property type="component" value="Unassembled WGS sequence"/>
</dbReference>
<dbReference type="CDD" id="cd06127">
    <property type="entry name" value="DEDDh"/>
    <property type="match status" value="1"/>
</dbReference>
<comment type="caution">
    <text evidence="2">The sequence shown here is derived from an EMBL/GenBank/DDBJ whole genome shotgun (WGS) entry which is preliminary data.</text>
</comment>
<sequence>MKGPAKALMSRLSNWLFGLDYDRWIIVDVESSGLNARKDRLISIAATAIVFDGRGHPRIALSDSFEVILKQPPHVFAALDKSNILIHGIGQGAQEKGVEARVALHAFLDYVGDSPLIAFHSWFDETLINRALKKVLGKRTHRRWVDLEHVAAVLHREDHRLALDVWLQRYSIVCDQRHQAASDVMATAELFMRLWPMIEKRKAGTWPGIQKIAGGLKTLPGRGAF</sequence>
<dbReference type="EMBL" id="BSOJ01000009">
    <property type="protein sequence ID" value="GLR25860.1"/>
    <property type="molecule type" value="Genomic_DNA"/>
</dbReference>
<dbReference type="Gene3D" id="3.30.420.10">
    <property type="entry name" value="Ribonuclease H-like superfamily/Ribonuclease H"/>
    <property type="match status" value="1"/>
</dbReference>
<keyword evidence="3" id="KW-1185">Reference proteome</keyword>
<dbReference type="SUPFAM" id="SSF53098">
    <property type="entry name" value="Ribonuclease H-like"/>
    <property type="match status" value="1"/>
</dbReference>
<dbReference type="InterPro" id="IPR013520">
    <property type="entry name" value="Ribonucl_H"/>
</dbReference>